<keyword evidence="12" id="KW-0564">Palmitate</keyword>
<gene>
    <name evidence="17" type="ORF">V5E97_19620</name>
</gene>
<evidence type="ECO:0000256" key="6">
    <source>
        <dbReference type="ARBA" id="ARBA00022692"/>
    </source>
</evidence>
<dbReference type="GO" id="GO:0015159">
    <property type="term" value="F:polysaccharide transmembrane transporter activity"/>
    <property type="evidence" value="ECO:0007669"/>
    <property type="project" value="InterPro"/>
</dbReference>
<keyword evidence="9" id="KW-0406">Ion transport</keyword>
<keyword evidence="8" id="KW-0625">Polysaccharide transport</keyword>
<dbReference type="GO" id="GO:0046930">
    <property type="term" value="C:pore complex"/>
    <property type="evidence" value="ECO:0007669"/>
    <property type="project" value="UniProtKB-KW"/>
</dbReference>
<proteinExistence type="inferred from homology"/>
<evidence type="ECO:0000256" key="14">
    <source>
        <dbReference type="ARBA" id="ARBA00023288"/>
    </source>
</evidence>
<evidence type="ECO:0000256" key="3">
    <source>
        <dbReference type="ARBA" id="ARBA00022448"/>
    </source>
</evidence>
<keyword evidence="5" id="KW-0762">Sugar transport</keyword>
<keyword evidence="6" id="KW-0812">Transmembrane</keyword>
<evidence type="ECO:0000256" key="13">
    <source>
        <dbReference type="ARBA" id="ARBA00023237"/>
    </source>
</evidence>
<reference evidence="17" key="1">
    <citation type="submission" date="2024-05" db="EMBL/GenBank/DDBJ databases">
        <title>Planctomycetes of the genus Singulisphaera possess chitinolytic capabilities.</title>
        <authorList>
            <person name="Ivanova A."/>
        </authorList>
    </citation>
    <scope>NUCLEOTIDE SEQUENCE</scope>
    <source>
        <strain evidence="17">Ch08T</strain>
    </source>
</reference>
<evidence type="ECO:0000256" key="1">
    <source>
        <dbReference type="ARBA" id="ARBA00004571"/>
    </source>
</evidence>
<dbReference type="EMBL" id="CP155447">
    <property type="protein sequence ID" value="XBH08162.1"/>
    <property type="molecule type" value="Genomic_DNA"/>
</dbReference>
<dbReference type="InterPro" id="IPR049712">
    <property type="entry name" value="Poly_export"/>
</dbReference>
<dbReference type="Pfam" id="PF22461">
    <property type="entry name" value="SLBB_2"/>
    <property type="match status" value="1"/>
</dbReference>
<feature type="domain" description="SLBB" evidence="16">
    <location>
        <begin position="160"/>
        <end position="243"/>
    </location>
</feature>
<keyword evidence="11" id="KW-0472">Membrane</keyword>
<dbReference type="RefSeq" id="WP_406700998.1">
    <property type="nucleotide sequence ID" value="NZ_CP155447.1"/>
</dbReference>
<keyword evidence="13" id="KW-0998">Cell outer membrane</keyword>
<keyword evidence="14" id="KW-0449">Lipoprotein</keyword>
<dbReference type="PANTHER" id="PTHR33619">
    <property type="entry name" value="POLYSACCHARIDE EXPORT PROTEIN GFCE-RELATED"/>
    <property type="match status" value="1"/>
</dbReference>
<evidence type="ECO:0000256" key="9">
    <source>
        <dbReference type="ARBA" id="ARBA00023065"/>
    </source>
</evidence>
<evidence type="ECO:0000256" key="12">
    <source>
        <dbReference type="ARBA" id="ARBA00023139"/>
    </source>
</evidence>
<protein>
    <submittedName>
        <fullName evidence="17">Polysaccharide biosynthesis/export family protein</fullName>
    </submittedName>
</protein>
<sequence>MGLNAIGHRRIGWLMALAVLASCGCQTVKTPEEKIASSNIPVEFTKVSMPEYVVEPPDLLLVEVLEALPGRPISGERLVKPDGKISLGFYGEVYVAGLTTVEIKEKIVLHLRQYVSDDYLGLWRLDPGDPEDPDDDKQVPVDPKDSDRVFVDITAYNSKVYYVQGDVAAPGRMPITGNETVLDAINYAGGLIATAAPQNIRLVRPAPPGACCQQVLPVNLAAIVSAGDPTTNYQLMPGDRLMVYRDPIVRATIFIDRIAAPFQTVVNSVLQYSFAARSVKTINAPLFAGSTTTNSGAPAAAQPGAR</sequence>
<evidence type="ECO:0000256" key="5">
    <source>
        <dbReference type="ARBA" id="ARBA00022597"/>
    </source>
</evidence>
<keyword evidence="10" id="KW-0626">Porin</keyword>
<evidence type="ECO:0000256" key="10">
    <source>
        <dbReference type="ARBA" id="ARBA00023114"/>
    </source>
</evidence>
<accession>A0AAU7CTD1</accession>
<dbReference type="Gene3D" id="3.30.1950.10">
    <property type="entry name" value="wza like domain"/>
    <property type="match status" value="1"/>
</dbReference>
<organism evidence="17">
    <name type="scientific">Singulisphaera sp. Ch08</name>
    <dbReference type="NCBI Taxonomy" id="3120278"/>
    <lineage>
        <taxon>Bacteria</taxon>
        <taxon>Pseudomonadati</taxon>
        <taxon>Planctomycetota</taxon>
        <taxon>Planctomycetia</taxon>
        <taxon>Isosphaerales</taxon>
        <taxon>Isosphaeraceae</taxon>
        <taxon>Singulisphaera</taxon>
    </lineage>
</organism>
<dbReference type="PANTHER" id="PTHR33619:SF3">
    <property type="entry name" value="POLYSACCHARIDE EXPORT PROTEIN GFCE-RELATED"/>
    <property type="match status" value="1"/>
</dbReference>
<evidence type="ECO:0000313" key="17">
    <source>
        <dbReference type="EMBL" id="XBH08162.1"/>
    </source>
</evidence>
<dbReference type="GO" id="GO:0015288">
    <property type="term" value="F:porin activity"/>
    <property type="evidence" value="ECO:0007669"/>
    <property type="project" value="UniProtKB-KW"/>
</dbReference>
<dbReference type="Pfam" id="PF02563">
    <property type="entry name" value="Poly_export"/>
    <property type="match status" value="1"/>
</dbReference>
<dbReference type="InterPro" id="IPR054765">
    <property type="entry name" value="SLBB_dom"/>
</dbReference>
<evidence type="ECO:0000256" key="11">
    <source>
        <dbReference type="ARBA" id="ARBA00023136"/>
    </source>
</evidence>
<keyword evidence="4" id="KW-1134">Transmembrane beta strand</keyword>
<comment type="subcellular location">
    <subcellularLocation>
        <location evidence="1">Cell outer membrane</location>
        <topology evidence="1">Multi-pass membrane protein</topology>
    </subcellularLocation>
</comment>
<keyword evidence="7" id="KW-0732">Signal</keyword>
<keyword evidence="3" id="KW-0813">Transport</keyword>
<evidence type="ECO:0000256" key="4">
    <source>
        <dbReference type="ARBA" id="ARBA00022452"/>
    </source>
</evidence>
<dbReference type="Gene3D" id="3.10.560.10">
    <property type="entry name" value="Outer membrane lipoprotein wza domain like"/>
    <property type="match status" value="1"/>
</dbReference>
<evidence type="ECO:0000259" key="15">
    <source>
        <dbReference type="Pfam" id="PF02563"/>
    </source>
</evidence>
<evidence type="ECO:0000256" key="8">
    <source>
        <dbReference type="ARBA" id="ARBA00023047"/>
    </source>
</evidence>
<feature type="domain" description="Polysaccharide export protein N-terminal" evidence="15">
    <location>
        <begin position="49"/>
        <end position="117"/>
    </location>
</feature>
<dbReference type="GO" id="GO:0009279">
    <property type="term" value="C:cell outer membrane"/>
    <property type="evidence" value="ECO:0007669"/>
    <property type="project" value="UniProtKB-SubCell"/>
</dbReference>
<evidence type="ECO:0000259" key="16">
    <source>
        <dbReference type="Pfam" id="PF22461"/>
    </source>
</evidence>
<evidence type="ECO:0000256" key="2">
    <source>
        <dbReference type="ARBA" id="ARBA00009450"/>
    </source>
</evidence>
<comment type="similarity">
    <text evidence="2">Belongs to the BexD/CtrA/VexA family.</text>
</comment>
<dbReference type="AlphaFoldDB" id="A0AAU7CTD1"/>
<dbReference type="GO" id="GO:0006811">
    <property type="term" value="P:monoatomic ion transport"/>
    <property type="evidence" value="ECO:0007669"/>
    <property type="project" value="UniProtKB-KW"/>
</dbReference>
<evidence type="ECO:0000256" key="7">
    <source>
        <dbReference type="ARBA" id="ARBA00022729"/>
    </source>
</evidence>
<name>A0AAU7CTD1_9BACT</name>
<dbReference type="InterPro" id="IPR003715">
    <property type="entry name" value="Poly_export_N"/>
</dbReference>